<sequence>MTGSRGSVSLLDVLPPASSHECLLGEIKDFIRAEVARQLSLLNAVPWPTPSLAPSFRQVLQEQLAEAIQSPRAAPPAPAPLSYAEVAAQPPQQTFSAPPYQPCPSRYIVESALDVSSVPSPWLPSTHRSAAPIPT</sequence>
<organism evidence="1 2">
    <name type="scientific">Hyalomma asiaticum</name>
    <name type="common">Tick</name>
    <dbReference type="NCBI Taxonomy" id="266040"/>
    <lineage>
        <taxon>Eukaryota</taxon>
        <taxon>Metazoa</taxon>
        <taxon>Ecdysozoa</taxon>
        <taxon>Arthropoda</taxon>
        <taxon>Chelicerata</taxon>
        <taxon>Arachnida</taxon>
        <taxon>Acari</taxon>
        <taxon>Parasitiformes</taxon>
        <taxon>Ixodida</taxon>
        <taxon>Ixodoidea</taxon>
        <taxon>Ixodidae</taxon>
        <taxon>Hyalomminae</taxon>
        <taxon>Hyalomma</taxon>
    </lineage>
</organism>
<proteinExistence type="predicted"/>
<accession>A0ACB7S1J8</accession>
<reference evidence="1" key="1">
    <citation type="submission" date="2020-05" db="EMBL/GenBank/DDBJ databases">
        <title>Large-scale comparative analyses of tick genomes elucidate their genetic diversity and vector capacities.</title>
        <authorList>
            <person name="Jia N."/>
            <person name="Wang J."/>
            <person name="Shi W."/>
            <person name="Du L."/>
            <person name="Sun Y."/>
            <person name="Zhan W."/>
            <person name="Jiang J."/>
            <person name="Wang Q."/>
            <person name="Zhang B."/>
            <person name="Ji P."/>
            <person name="Sakyi L.B."/>
            <person name="Cui X."/>
            <person name="Yuan T."/>
            <person name="Jiang B."/>
            <person name="Yang W."/>
            <person name="Lam T.T.-Y."/>
            <person name="Chang Q."/>
            <person name="Ding S."/>
            <person name="Wang X."/>
            <person name="Zhu J."/>
            <person name="Ruan X."/>
            <person name="Zhao L."/>
            <person name="Wei J."/>
            <person name="Que T."/>
            <person name="Du C."/>
            <person name="Cheng J."/>
            <person name="Dai P."/>
            <person name="Han X."/>
            <person name="Huang E."/>
            <person name="Gao Y."/>
            <person name="Liu J."/>
            <person name="Shao H."/>
            <person name="Ye R."/>
            <person name="Li L."/>
            <person name="Wei W."/>
            <person name="Wang X."/>
            <person name="Wang C."/>
            <person name="Yang T."/>
            <person name="Huo Q."/>
            <person name="Li W."/>
            <person name="Guo W."/>
            <person name="Chen H."/>
            <person name="Zhou L."/>
            <person name="Ni X."/>
            <person name="Tian J."/>
            <person name="Zhou Y."/>
            <person name="Sheng Y."/>
            <person name="Liu T."/>
            <person name="Pan Y."/>
            <person name="Xia L."/>
            <person name="Li J."/>
            <person name="Zhao F."/>
            <person name="Cao W."/>
        </authorList>
    </citation>
    <scope>NUCLEOTIDE SEQUENCE</scope>
    <source>
        <strain evidence="1">Hyas-2018</strain>
    </source>
</reference>
<keyword evidence="2" id="KW-1185">Reference proteome</keyword>
<gene>
    <name evidence="1" type="ORF">HPB50_009995</name>
</gene>
<evidence type="ECO:0000313" key="1">
    <source>
        <dbReference type="EMBL" id="KAH6927942.1"/>
    </source>
</evidence>
<protein>
    <submittedName>
        <fullName evidence="1">Uncharacterized protein</fullName>
    </submittedName>
</protein>
<dbReference type="EMBL" id="CM023486">
    <property type="protein sequence ID" value="KAH6927942.1"/>
    <property type="molecule type" value="Genomic_DNA"/>
</dbReference>
<comment type="caution">
    <text evidence="1">The sequence shown here is derived from an EMBL/GenBank/DDBJ whole genome shotgun (WGS) entry which is preliminary data.</text>
</comment>
<dbReference type="Proteomes" id="UP000821845">
    <property type="component" value="Chromosome 6"/>
</dbReference>
<name>A0ACB7S1J8_HYAAI</name>
<evidence type="ECO:0000313" key="2">
    <source>
        <dbReference type="Proteomes" id="UP000821845"/>
    </source>
</evidence>